<feature type="region of interest" description="Disordered" evidence="1">
    <location>
        <begin position="1"/>
        <end position="55"/>
    </location>
</feature>
<evidence type="ECO:0000313" key="2">
    <source>
        <dbReference type="EMBL" id="CAK7350751.1"/>
    </source>
</evidence>
<organism evidence="2 3">
    <name type="scientific">Dovyalis caffra</name>
    <dbReference type="NCBI Taxonomy" id="77055"/>
    <lineage>
        <taxon>Eukaryota</taxon>
        <taxon>Viridiplantae</taxon>
        <taxon>Streptophyta</taxon>
        <taxon>Embryophyta</taxon>
        <taxon>Tracheophyta</taxon>
        <taxon>Spermatophyta</taxon>
        <taxon>Magnoliopsida</taxon>
        <taxon>eudicotyledons</taxon>
        <taxon>Gunneridae</taxon>
        <taxon>Pentapetalae</taxon>
        <taxon>rosids</taxon>
        <taxon>fabids</taxon>
        <taxon>Malpighiales</taxon>
        <taxon>Salicaceae</taxon>
        <taxon>Flacourtieae</taxon>
        <taxon>Dovyalis</taxon>
    </lineage>
</organism>
<gene>
    <name evidence="2" type="ORF">DCAF_LOCUS23495</name>
</gene>
<accession>A0AAV1SHA8</accession>
<protein>
    <submittedName>
        <fullName evidence="2">Uncharacterized protein</fullName>
    </submittedName>
</protein>
<keyword evidence="3" id="KW-1185">Reference proteome</keyword>
<dbReference type="Proteomes" id="UP001314170">
    <property type="component" value="Unassembled WGS sequence"/>
</dbReference>
<evidence type="ECO:0000256" key="1">
    <source>
        <dbReference type="SAM" id="MobiDB-lite"/>
    </source>
</evidence>
<dbReference type="EMBL" id="CAWUPB010001184">
    <property type="protein sequence ID" value="CAK7350751.1"/>
    <property type="molecule type" value="Genomic_DNA"/>
</dbReference>
<comment type="caution">
    <text evidence="2">The sequence shown here is derived from an EMBL/GenBank/DDBJ whole genome shotgun (WGS) entry which is preliminary data.</text>
</comment>
<reference evidence="2 3" key="1">
    <citation type="submission" date="2024-01" db="EMBL/GenBank/DDBJ databases">
        <authorList>
            <person name="Waweru B."/>
        </authorList>
    </citation>
    <scope>NUCLEOTIDE SEQUENCE [LARGE SCALE GENOMIC DNA]</scope>
</reference>
<sequence>MAALHYEGDQLTGGGAWSPEEDPSNRHGIWNWIEMPEASGKKQASEDSEGLPKLPTANFSSSFNLVNDLTINENQTIEDKVGLPELTGEQCLWGQPFSTERQKCKVEDYGDTCTVEMWVQGLLHGDTCTEL</sequence>
<evidence type="ECO:0000313" key="3">
    <source>
        <dbReference type="Proteomes" id="UP001314170"/>
    </source>
</evidence>
<name>A0AAV1SHA8_9ROSI</name>
<dbReference type="AlphaFoldDB" id="A0AAV1SHA8"/>
<proteinExistence type="predicted"/>